<dbReference type="Pfam" id="PF02133">
    <property type="entry name" value="Transp_cyt_pur"/>
    <property type="match status" value="1"/>
</dbReference>
<reference evidence="7 8" key="1">
    <citation type="submission" date="2020-08" db="EMBL/GenBank/DDBJ databases">
        <title>Sequencing the genomes of 1000 actinobacteria strains.</title>
        <authorList>
            <person name="Klenk H.-P."/>
        </authorList>
    </citation>
    <scope>NUCLEOTIDE SEQUENCE [LARGE SCALE GENOMIC DNA]</scope>
    <source>
        <strain evidence="7 8">DSM 28967</strain>
    </source>
</reference>
<dbReference type="PANTHER" id="PTHR30569:SF0">
    <property type="entry name" value="CYTOSINE PERMEASE"/>
    <property type="match status" value="1"/>
</dbReference>
<comment type="caution">
    <text evidence="7">The sequence shown here is derived from an EMBL/GenBank/DDBJ whole genome shotgun (WGS) entry which is preliminary data.</text>
</comment>
<gene>
    <name evidence="7" type="ORF">HDA39_006171</name>
</gene>
<feature type="transmembrane region" description="Helical" evidence="6">
    <location>
        <begin position="334"/>
        <end position="355"/>
    </location>
</feature>
<evidence type="ECO:0000256" key="3">
    <source>
        <dbReference type="ARBA" id="ARBA00022692"/>
    </source>
</evidence>
<evidence type="ECO:0000313" key="7">
    <source>
        <dbReference type="EMBL" id="MBB5839437.1"/>
    </source>
</evidence>
<dbReference type="PANTHER" id="PTHR30569">
    <property type="entry name" value="CYTOSINE TRANSPORTER CODB"/>
    <property type="match status" value="1"/>
</dbReference>
<dbReference type="GO" id="GO:0015209">
    <property type="term" value="F:cytosine transmembrane transporter activity"/>
    <property type="evidence" value="ECO:0007669"/>
    <property type="project" value="InterPro"/>
</dbReference>
<proteinExistence type="inferred from homology"/>
<evidence type="ECO:0000313" key="8">
    <source>
        <dbReference type="Proteomes" id="UP000549971"/>
    </source>
</evidence>
<feature type="transmembrane region" description="Helical" evidence="6">
    <location>
        <begin position="197"/>
        <end position="218"/>
    </location>
</feature>
<keyword evidence="3 6" id="KW-0812">Transmembrane</keyword>
<accession>A0A7W9JC46</accession>
<feature type="transmembrane region" description="Helical" evidence="6">
    <location>
        <begin position="230"/>
        <end position="257"/>
    </location>
</feature>
<organism evidence="7 8">
    <name type="scientific">Kribbella italica</name>
    <dbReference type="NCBI Taxonomy" id="1540520"/>
    <lineage>
        <taxon>Bacteria</taxon>
        <taxon>Bacillati</taxon>
        <taxon>Actinomycetota</taxon>
        <taxon>Actinomycetes</taxon>
        <taxon>Propionibacteriales</taxon>
        <taxon>Kribbellaceae</taxon>
        <taxon>Kribbella</taxon>
    </lineage>
</organism>
<dbReference type="GO" id="GO:0005886">
    <property type="term" value="C:plasma membrane"/>
    <property type="evidence" value="ECO:0007669"/>
    <property type="project" value="TreeGrafter"/>
</dbReference>
<dbReference type="Gene3D" id="1.10.4160.10">
    <property type="entry name" value="Hydantoin permease"/>
    <property type="match status" value="1"/>
</dbReference>
<dbReference type="InterPro" id="IPR001248">
    <property type="entry name" value="Pur-cyt_permease"/>
</dbReference>
<feature type="transmembrane region" description="Helical" evidence="6">
    <location>
        <begin position="138"/>
        <end position="155"/>
    </location>
</feature>
<dbReference type="InterPro" id="IPR030191">
    <property type="entry name" value="CodB"/>
</dbReference>
<evidence type="ECO:0000256" key="2">
    <source>
        <dbReference type="ARBA" id="ARBA00008974"/>
    </source>
</evidence>
<feature type="transmembrane region" description="Helical" evidence="6">
    <location>
        <begin position="35"/>
        <end position="56"/>
    </location>
</feature>
<feature type="transmembrane region" description="Helical" evidence="6">
    <location>
        <begin position="375"/>
        <end position="395"/>
    </location>
</feature>
<sequence>MTTTAVRKPRTTTEAPLVLTTDAPRTLGFFDQFTLWGNLGISLFGPVTGALVAAYTGSLWQGLLAVVVGCGIGALVLGGAAVFGSHTGAPAMASLRGLFGRRGSMAPTVLNIAQNIGWATMEIIVISQAAVAVTSERWRWLFVILAGVIATAMAVRPLGSVKLLRKFMVWLVLLASIYLFVQVLSKPVHDLPQDSVFGFWPGVDLAAAGVVSFAPLAADYTRHSRTNKAAFAGSSLGYGLAAILYYALGVLAVATLQTNSTDVITALVTLPAGAIALFVLLVDEVDEAYANVYSTTMAAHNLVGHLDRRWLSVGIGVLATGLALFVDLGNYTQFLYLIGSVFIPLFAVAIADFFVVSRMNWNVGDTAPFRWQPAVAWVFGFVAYQLVNPGTVSGWSSFWLDVQATVFGGDPVPGWLGATYTSIVVSMVAAVAFGSIGRKRRQ</sequence>
<evidence type="ECO:0000256" key="6">
    <source>
        <dbReference type="SAM" id="Phobius"/>
    </source>
</evidence>
<keyword evidence="4 6" id="KW-1133">Transmembrane helix</keyword>
<evidence type="ECO:0000256" key="4">
    <source>
        <dbReference type="ARBA" id="ARBA00022989"/>
    </source>
</evidence>
<protein>
    <submittedName>
        <fullName evidence="7">Putative hydroxymethylpyrimidine transporter CytX</fullName>
    </submittedName>
</protein>
<feature type="transmembrane region" description="Helical" evidence="6">
    <location>
        <begin position="62"/>
        <end position="84"/>
    </location>
</feature>
<dbReference type="Proteomes" id="UP000549971">
    <property type="component" value="Unassembled WGS sequence"/>
</dbReference>
<dbReference type="EMBL" id="JACHMY010000001">
    <property type="protein sequence ID" value="MBB5839437.1"/>
    <property type="molecule type" value="Genomic_DNA"/>
</dbReference>
<keyword evidence="8" id="KW-1185">Reference proteome</keyword>
<feature type="transmembrane region" description="Helical" evidence="6">
    <location>
        <begin position="310"/>
        <end position="328"/>
    </location>
</feature>
<comment type="subcellular location">
    <subcellularLocation>
        <location evidence="1">Membrane</location>
        <topology evidence="1">Multi-pass membrane protein</topology>
    </subcellularLocation>
</comment>
<name>A0A7W9JC46_9ACTN</name>
<keyword evidence="5 6" id="KW-0472">Membrane</keyword>
<feature type="transmembrane region" description="Helical" evidence="6">
    <location>
        <begin position="415"/>
        <end position="436"/>
    </location>
</feature>
<evidence type="ECO:0000256" key="1">
    <source>
        <dbReference type="ARBA" id="ARBA00004141"/>
    </source>
</evidence>
<dbReference type="RefSeq" id="WP_184801103.1">
    <property type="nucleotide sequence ID" value="NZ_JACHMY010000001.1"/>
</dbReference>
<dbReference type="AlphaFoldDB" id="A0A7W9JC46"/>
<evidence type="ECO:0000256" key="5">
    <source>
        <dbReference type="ARBA" id="ARBA00023136"/>
    </source>
</evidence>
<feature type="transmembrane region" description="Helical" evidence="6">
    <location>
        <begin position="263"/>
        <end position="282"/>
    </location>
</feature>
<comment type="similarity">
    <text evidence="2">Belongs to the purine-cytosine permease (2.A.39) family.</text>
</comment>
<feature type="transmembrane region" description="Helical" evidence="6">
    <location>
        <begin position="167"/>
        <end position="185"/>
    </location>
</feature>